<organism evidence="2 3">
    <name type="scientific">Necator americanus</name>
    <name type="common">Human hookworm</name>
    <dbReference type="NCBI Taxonomy" id="51031"/>
    <lineage>
        <taxon>Eukaryota</taxon>
        <taxon>Metazoa</taxon>
        <taxon>Ecdysozoa</taxon>
        <taxon>Nematoda</taxon>
        <taxon>Chromadorea</taxon>
        <taxon>Rhabditida</taxon>
        <taxon>Rhabditina</taxon>
        <taxon>Rhabditomorpha</taxon>
        <taxon>Strongyloidea</taxon>
        <taxon>Ancylostomatidae</taxon>
        <taxon>Bunostominae</taxon>
        <taxon>Necator</taxon>
    </lineage>
</organism>
<keyword evidence="3" id="KW-1185">Reference proteome</keyword>
<evidence type="ECO:0000313" key="2">
    <source>
        <dbReference type="EMBL" id="KAK6740634.1"/>
    </source>
</evidence>
<gene>
    <name evidence="2" type="primary">Necator_chrIII.g9616</name>
    <name evidence="2" type="ORF">RB195_008851</name>
</gene>
<name>A0ABR1CQM3_NECAM</name>
<comment type="caution">
    <text evidence="2">The sequence shown here is derived from an EMBL/GenBank/DDBJ whole genome shotgun (WGS) entry which is preliminary data.</text>
</comment>
<feature type="transmembrane region" description="Helical" evidence="1">
    <location>
        <begin position="51"/>
        <end position="71"/>
    </location>
</feature>
<protein>
    <submittedName>
        <fullName evidence="2">Uncharacterized protein</fullName>
    </submittedName>
</protein>
<evidence type="ECO:0000313" key="3">
    <source>
        <dbReference type="Proteomes" id="UP001303046"/>
    </source>
</evidence>
<dbReference type="Proteomes" id="UP001303046">
    <property type="component" value="Unassembled WGS sequence"/>
</dbReference>
<sequence>MLLPDSFMLEESPQIIKSYDGFDIRETVQYAASVLLSVIQKHIVHAIHNGGYLFIYFLFWNGTSPILSTLFERTQIQMKVKDICNIAEDITPKTLRDVGVKSGNSPHLDDRHTNGELLYRRGV</sequence>
<evidence type="ECO:0000256" key="1">
    <source>
        <dbReference type="SAM" id="Phobius"/>
    </source>
</evidence>
<keyword evidence="1" id="KW-0472">Membrane</keyword>
<dbReference type="EMBL" id="JAVFWL010000003">
    <property type="protein sequence ID" value="KAK6740634.1"/>
    <property type="molecule type" value="Genomic_DNA"/>
</dbReference>
<accession>A0ABR1CQM3</accession>
<keyword evidence="1" id="KW-1133">Transmembrane helix</keyword>
<keyword evidence="1" id="KW-0812">Transmembrane</keyword>
<proteinExistence type="predicted"/>
<reference evidence="2 3" key="1">
    <citation type="submission" date="2023-08" db="EMBL/GenBank/DDBJ databases">
        <title>A Necator americanus chromosomal reference genome.</title>
        <authorList>
            <person name="Ilik V."/>
            <person name="Petrzelkova K.J."/>
            <person name="Pardy F."/>
            <person name="Fuh T."/>
            <person name="Niatou-Singa F.S."/>
            <person name="Gouil Q."/>
            <person name="Baker L."/>
            <person name="Ritchie M.E."/>
            <person name="Jex A.R."/>
            <person name="Gazzola D."/>
            <person name="Li H."/>
            <person name="Toshio Fujiwara R."/>
            <person name="Zhan B."/>
            <person name="Aroian R.V."/>
            <person name="Pafco B."/>
            <person name="Schwarz E.M."/>
        </authorList>
    </citation>
    <scope>NUCLEOTIDE SEQUENCE [LARGE SCALE GENOMIC DNA]</scope>
    <source>
        <strain evidence="2 3">Aroian</strain>
        <tissue evidence="2">Whole animal</tissue>
    </source>
</reference>